<reference evidence="1 2" key="1">
    <citation type="journal article" date="2015" name="Nature">
        <title>rRNA introns, odd ribosomes, and small enigmatic genomes across a large radiation of phyla.</title>
        <authorList>
            <person name="Brown C.T."/>
            <person name="Hug L.A."/>
            <person name="Thomas B.C."/>
            <person name="Sharon I."/>
            <person name="Castelle C.J."/>
            <person name="Singh A."/>
            <person name="Wilkins M.J."/>
            <person name="Williams K.H."/>
            <person name="Banfield J.F."/>
        </authorList>
    </citation>
    <scope>NUCLEOTIDE SEQUENCE [LARGE SCALE GENOMIC DNA]</scope>
</reference>
<dbReference type="AlphaFoldDB" id="A0A0G0LRN1"/>
<proteinExistence type="predicted"/>
<dbReference type="Proteomes" id="UP000033841">
    <property type="component" value="Unassembled WGS sequence"/>
</dbReference>
<protein>
    <submittedName>
        <fullName evidence="1">Uncharacterized protein</fullName>
    </submittedName>
</protein>
<gene>
    <name evidence="1" type="ORF">UT14_C0033G0010</name>
</gene>
<sequence length="56" mass="5959">MRLGAGFAFTLEGEVLKGKFFGFDLLALDRIGNQGKKTGICLESLGKKTGLLLDLG</sequence>
<organism evidence="1 2">
    <name type="scientific">Candidatus Shapirobacteria bacterium GW2011_GWE1_38_92</name>
    <dbReference type="NCBI Taxonomy" id="1618489"/>
    <lineage>
        <taxon>Bacteria</taxon>
        <taxon>Candidatus Shapironibacteriota</taxon>
    </lineage>
</organism>
<evidence type="ECO:0000313" key="1">
    <source>
        <dbReference type="EMBL" id="KKQ90620.1"/>
    </source>
</evidence>
<evidence type="ECO:0000313" key="2">
    <source>
        <dbReference type="Proteomes" id="UP000033841"/>
    </source>
</evidence>
<dbReference type="EMBL" id="LBVR01000033">
    <property type="protein sequence ID" value="KKQ90620.1"/>
    <property type="molecule type" value="Genomic_DNA"/>
</dbReference>
<accession>A0A0G0LRN1</accession>
<name>A0A0G0LRN1_9BACT</name>
<comment type="caution">
    <text evidence="1">The sequence shown here is derived from an EMBL/GenBank/DDBJ whole genome shotgun (WGS) entry which is preliminary data.</text>
</comment>